<organism evidence="1 2">
    <name type="scientific">Coptis chinensis</name>
    <dbReference type="NCBI Taxonomy" id="261450"/>
    <lineage>
        <taxon>Eukaryota</taxon>
        <taxon>Viridiplantae</taxon>
        <taxon>Streptophyta</taxon>
        <taxon>Embryophyta</taxon>
        <taxon>Tracheophyta</taxon>
        <taxon>Spermatophyta</taxon>
        <taxon>Magnoliopsida</taxon>
        <taxon>Ranunculales</taxon>
        <taxon>Ranunculaceae</taxon>
        <taxon>Coptidoideae</taxon>
        <taxon>Coptis</taxon>
    </lineage>
</organism>
<accession>A0A835IEX2</accession>
<keyword evidence="2" id="KW-1185">Reference proteome</keyword>
<gene>
    <name evidence="1" type="ORF">IFM89_026061</name>
</gene>
<dbReference type="OrthoDB" id="1727472at2759"/>
<reference evidence="1 2" key="1">
    <citation type="submission" date="2020-10" db="EMBL/GenBank/DDBJ databases">
        <title>The Coptis chinensis genome and diversification of protoberbering-type alkaloids.</title>
        <authorList>
            <person name="Wang B."/>
            <person name="Shu S."/>
            <person name="Song C."/>
            <person name="Liu Y."/>
        </authorList>
    </citation>
    <scope>NUCLEOTIDE SEQUENCE [LARGE SCALE GENOMIC DNA]</scope>
    <source>
        <strain evidence="1">HL-2020</strain>
        <tissue evidence="1">Leaf</tissue>
    </source>
</reference>
<proteinExistence type="predicted"/>
<name>A0A835IEX2_9MAGN</name>
<protein>
    <submittedName>
        <fullName evidence="1">Uncharacterized protein</fullName>
    </submittedName>
</protein>
<sequence>MHGEVCQKGAEIIAPVPMAPPETTGLGGFKLPSSKGETLCSGDASLNVGVLHLVPTLEFTVHSEHFPDLVDKAAASEGGIDDARSRGDAFTRAFSAHLARCRCCSWDASISTETPATWNRVVLLANPLPALNDITATELPDINRC</sequence>
<evidence type="ECO:0000313" key="2">
    <source>
        <dbReference type="Proteomes" id="UP000631114"/>
    </source>
</evidence>
<evidence type="ECO:0000313" key="1">
    <source>
        <dbReference type="EMBL" id="KAF9615679.1"/>
    </source>
</evidence>
<comment type="caution">
    <text evidence="1">The sequence shown here is derived from an EMBL/GenBank/DDBJ whole genome shotgun (WGS) entry which is preliminary data.</text>
</comment>
<dbReference type="EMBL" id="JADFTS010000003">
    <property type="protein sequence ID" value="KAF9615679.1"/>
    <property type="molecule type" value="Genomic_DNA"/>
</dbReference>
<dbReference type="AlphaFoldDB" id="A0A835IEX2"/>
<dbReference type="Proteomes" id="UP000631114">
    <property type="component" value="Unassembled WGS sequence"/>
</dbReference>